<reference evidence="2 3" key="1">
    <citation type="journal article" date="2015" name="Sci. Rep.">
        <title>Chromosome-level genome map provides insights into diverse defense mechanisms in the medicinal fungus Ganoderma sinense.</title>
        <authorList>
            <person name="Zhu Y."/>
            <person name="Xu J."/>
            <person name="Sun C."/>
            <person name="Zhou S."/>
            <person name="Xu H."/>
            <person name="Nelson D.R."/>
            <person name="Qian J."/>
            <person name="Song J."/>
            <person name="Luo H."/>
            <person name="Xiang L."/>
            <person name="Li Y."/>
            <person name="Xu Z."/>
            <person name="Ji A."/>
            <person name="Wang L."/>
            <person name="Lu S."/>
            <person name="Hayward A."/>
            <person name="Sun W."/>
            <person name="Li X."/>
            <person name="Schwartz D.C."/>
            <person name="Wang Y."/>
            <person name="Chen S."/>
        </authorList>
    </citation>
    <scope>NUCLEOTIDE SEQUENCE [LARGE SCALE GENOMIC DNA]</scope>
    <source>
        <strain evidence="2 3">ZZ0214-1</strain>
    </source>
</reference>
<evidence type="ECO:0000313" key="3">
    <source>
        <dbReference type="Proteomes" id="UP000230002"/>
    </source>
</evidence>
<feature type="compositionally biased region" description="Basic and acidic residues" evidence="1">
    <location>
        <begin position="313"/>
        <end position="328"/>
    </location>
</feature>
<feature type="region of interest" description="Disordered" evidence="1">
    <location>
        <begin position="358"/>
        <end position="424"/>
    </location>
</feature>
<gene>
    <name evidence="2" type="ORF">GSI_08455</name>
</gene>
<feature type="compositionally biased region" description="Basic and acidic residues" evidence="1">
    <location>
        <begin position="392"/>
        <end position="412"/>
    </location>
</feature>
<evidence type="ECO:0000313" key="2">
    <source>
        <dbReference type="EMBL" id="PIL28421.1"/>
    </source>
</evidence>
<comment type="caution">
    <text evidence="2">The sequence shown here is derived from an EMBL/GenBank/DDBJ whole genome shotgun (WGS) entry which is preliminary data.</text>
</comment>
<proteinExistence type="predicted"/>
<accession>A0A2G8S3T4</accession>
<dbReference type="EMBL" id="AYKW01000023">
    <property type="protein sequence ID" value="PIL28421.1"/>
    <property type="molecule type" value="Genomic_DNA"/>
</dbReference>
<feature type="region of interest" description="Disordered" evidence="1">
    <location>
        <begin position="301"/>
        <end position="328"/>
    </location>
</feature>
<protein>
    <submittedName>
        <fullName evidence="2">Uncharacterized protein</fullName>
    </submittedName>
</protein>
<feature type="region of interest" description="Disordered" evidence="1">
    <location>
        <begin position="1"/>
        <end position="23"/>
    </location>
</feature>
<keyword evidence="3" id="KW-1185">Reference proteome</keyword>
<sequence length="424" mass="47738">MAESSDPDPDSPSPWIGSYNVKEEISPREREVFARAQNEMESKADSGSANWTTRDLVVLIRASRSTRLASRPTKKFAKHKLAALWAWDLASVSVSVSGTPDSKPVPFSFWDIVDTLLTARYGRLPQIEKRALYELVRRPDFFDVYDRDARADPPTEFFLSDRQLFRLFLAREELRRLWREFVSVRPGVLRGRCPAAVTSRTPAAADQCSAARRRCARKWGEEVGEEMLSEEHRYDPIRALDVLRERDWAGDGMCGGCVERLREACAVEKAELWEMVGKWLGDAEYDEDLDAVEVTPWDSMWPEWDSEDEEPVVEDKKRKVGGDGDVKVEEGEDPLLVKALAENAKRRKKIKAEAVCENTLQSDGAESGIKVKHEEVASGNGSESGEGQSGSAKERSKAAREASEEGRPEEMRWLAPPTPSYINA</sequence>
<dbReference type="Proteomes" id="UP000230002">
    <property type="component" value="Unassembled WGS sequence"/>
</dbReference>
<organism evidence="2 3">
    <name type="scientific">Ganoderma sinense ZZ0214-1</name>
    <dbReference type="NCBI Taxonomy" id="1077348"/>
    <lineage>
        <taxon>Eukaryota</taxon>
        <taxon>Fungi</taxon>
        <taxon>Dikarya</taxon>
        <taxon>Basidiomycota</taxon>
        <taxon>Agaricomycotina</taxon>
        <taxon>Agaricomycetes</taxon>
        <taxon>Polyporales</taxon>
        <taxon>Polyporaceae</taxon>
        <taxon>Ganoderma</taxon>
    </lineage>
</organism>
<evidence type="ECO:0000256" key="1">
    <source>
        <dbReference type="SAM" id="MobiDB-lite"/>
    </source>
</evidence>
<dbReference type="OrthoDB" id="2746456at2759"/>
<dbReference type="AlphaFoldDB" id="A0A2G8S3T4"/>
<name>A0A2G8S3T4_9APHY</name>